<dbReference type="PROSITE" id="PS00041">
    <property type="entry name" value="HTH_ARAC_FAMILY_1"/>
    <property type="match status" value="1"/>
</dbReference>
<dbReference type="PRINTS" id="PR00032">
    <property type="entry name" value="HTHARAC"/>
</dbReference>
<dbReference type="Gene3D" id="1.10.10.60">
    <property type="entry name" value="Homeodomain-like"/>
    <property type="match status" value="2"/>
</dbReference>
<organism evidence="5 6">
    <name type="scientific">Paenibacillus abyssi</name>
    <dbReference type="NCBI Taxonomy" id="1340531"/>
    <lineage>
        <taxon>Bacteria</taxon>
        <taxon>Bacillati</taxon>
        <taxon>Bacillota</taxon>
        <taxon>Bacilli</taxon>
        <taxon>Bacillales</taxon>
        <taxon>Paenibacillaceae</taxon>
        <taxon>Paenibacillus</taxon>
    </lineage>
</organism>
<keyword evidence="3" id="KW-0804">Transcription</keyword>
<dbReference type="PANTHER" id="PTHR43280">
    <property type="entry name" value="ARAC-FAMILY TRANSCRIPTIONAL REGULATOR"/>
    <property type="match status" value="1"/>
</dbReference>
<dbReference type="EMBL" id="BMGR01000004">
    <property type="protein sequence ID" value="GGF99879.1"/>
    <property type="molecule type" value="Genomic_DNA"/>
</dbReference>
<keyword evidence="1" id="KW-0805">Transcription regulation</keyword>
<dbReference type="SUPFAM" id="SSF51215">
    <property type="entry name" value="Regulatory protein AraC"/>
    <property type="match status" value="1"/>
</dbReference>
<dbReference type="Proteomes" id="UP000644756">
    <property type="component" value="Unassembled WGS sequence"/>
</dbReference>
<evidence type="ECO:0000256" key="2">
    <source>
        <dbReference type="ARBA" id="ARBA00023125"/>
    </source>
</evidence>
<dbReference type="Gene3D" id="2.60.120.10">
    <property type="entry name" value="Jelly Rolls"/>
    <property type="match status" value="1"/>
</dbReference>
<dbReference type="InterPro" id="IPR037923">
    <property type="entry name" value="HTH-like"/>
</dbReference>
<feature type="domain" description="HTH araC/xylS-type" evidence="4">
    <location>
        <begin position="185"/>
        <end position="283"/>
    </location>
</feature>
<dbReference type="InterPro" id="IPR003313">
    <property type="entry name" value="AraC-bd"/>
</dbReference>
<name>A0A917CUA9_9BACL</name>
<dbReference type="InterPro" id="IPR014710">
    <property type="entry name" value="RmlC-like_jellyroll"/>
</dbReference>
<protein>
    <submittedName>
        <fullName evidence="5">AraC family transcriptional regulator</fullName>
    </submittedName>
</protein>
<keyword evidence="2" id="KW-0238">DNA-binding</keyword>
<dbReference type="Pfam" id="PF12833">
    <property type="entry name" value="HTH_18"/>
    <property type="match status" value="1"/>
</dbReference>
<evidence type="ECO:0000313" key="6">
    <source>
        <dbReference type="Proteomes" id="UP000644756"/>
    </source>
</evidence>
<dbReference type="PANTHER" id="PTHR43280:SF28">
    <property type="entry name" value="HTH-TYPE TRANSCRIPTIONAL ACTIVATOR RHAS"/>
    <property type="match status" value="1"/>
</dbReference>
<dbReference type="InterPro" id="IPR020449">
    <property type="entry name" value="Tscrpt_reg_AraC-type_HTH"/>
</dbReference>
<dbReference type="RefSeq" id="WP_229725033.1">
    <property type="nucleotide sequence ID" value="NZ_BMGR01000004.1"/>
</dbReference>
<dbReference type="Pfam" id="PF02311">
    <property type="entry name" value="AraC_binding"/>
    <property type="match status" value="1"/>
</dbReference>
<accession>A0A917CUA9</accession>
<dbReference type="SMART" id="SM00342">
    <property type="entry name" value="HTH_ARAC"/>
    <property type="match status" value="1"/>
</dbReference>
<keyword evidence="6" id="KW-1185">Reference proteome</keyword>
<dbReference type="InterPro" id="IPR009057">
    <property type="entry name" value="Homeodomain-like_sf"/>
</dbReference>
<dbReference type="InterPro" id="IPR018062">
    <property type="entry name" value="HTH_AraC-typ_CS"/>
</dbReference>
<evidence type="ECO:0000313" key="5">
    <source>
        <dbReference type="EMBL" id="GGF99879.1"/>
    </source>
</evidence>
<reference evidence="5" key="1">
    <citation type="journal article" date="2014" name="Int. J. Syst. Evol. Microbiol.">
        <title>Complete genome sequence of Corynebacterium casei LMG S-19264T (=DSM 44701T), isolated from a smear-ripened cheese.</title>
        <authorList>
            <consortium name="US DOE Joint Genome Institute (JGI-PGF)"/>
            <person name="Walter F."/>
            <person name="Albersmeier A."/>
            <person name="Kalinowski J."/>
            <person name="Ruckert C."/>
        </authorList>
    </citation>
    <scope>NUCLEOTIDE SEQUENCE</scope>
    <source>
        <strain evidence="5">CGMCC 1.12987</strain>
    </source>
</reference>
<evidence type="ECO:0000259" key="4">
    <source>
        <dbReference type="PROSITE" id="PS01124"/>
    </source>
</evidence>
<gene>
    <name evidence="5" type="ORF">GCM10010916_16420</name>
</gene>
<evidence type="ECO:0000256" key="1">
    <source>
        <dbReference type="ARBA" id="ARBA00023015"/>
    </source>
</evidence>
<sequence>MNPVSETEMLSFGRLPELFVEYVRRSGPYTMGADHFHDYYEIYYMLSGKRIYFVKDRSYTVEQGDLVFIPRNELHKTLYAGEASHERVIIHFDDRFPQAVSSLHASFLLSPFHQAGPVLRLPRQEQLMVDQLIRRTLTEIECRRAGYEMVPAHTITELLLIAARYGQENDLSPLHHDTPLHSKISEIVRYINLHYAEPMKLASLSEFFYISPYYLSRMFKEVTGFSFTDYLILTRIKEAQRLLRESELKITDIAAAVGFDNFSHFGKTFKKITRVSPRDYRKKEYGIVK</sequence>
<comment type="caution">
    <text evidence="5">The sequence shown here is derived from an EMBL/GenBank/DDBJ whole genome shotgun (WGS) entry which is preliminary data.</text>
</comment>
<dbReference type="AlphaFoldDB" id="A0A917CUA9"/>
<dbReference type="PROSITE" id="PS01124">
    <property type="entry name" value="HTH_ARAC_FAMILY_2"/>
    <property type="match status" value="1"/>
</dbReference>
<evidence type="ECO:0000256" key="3">
    <source>
        <dbReference type="ARBA" id="ARBA00023163"/>
    </source>
</evidence>
<dbReference type="GO" id="GO:0043565">
    <property type="term" value="F:sequence-specific DNA binding"/>
    <property type="evidence" value="ECO:0007669"/>
    <property type="project" value="InterPro"/>
</dbReference>
<proteinExistence type="predicted"/>
<dbReference type="GO" id="GO:0003700">
    <property type="term" value="F:DNA-binding transcription factor activity"/>
    <property type="evidence" value="ECO:0007669"/>
    <property type="project" value="InterPro"/>
</dbReference>
<dbReference type="InterPro" id="IPR018060">
    <property type="entry name" value="HTH_AraC"/>
</dbReference>
<reference evidence="5" key="2">
    <citation type="submission" date="2020-09" db="EMBL/GenBank/DDBJ databases">
        <authorList>
            <person name="Sun Q."/>
            <person name="Zhou Y."/>
        </authorList>
    </citation>
    <scope>NUCLEOTIDE SEQUENCE</scope>
    <source>
        <strain evidence="5">CGMCC 1.12987</strain>
    </source>
</reference>
<dbReference type="SUPFAM" id="SSF46689">
    <property type="entry name" value="Homeodomain-like"/>
    <property type="match status" value="2"/>
</dbReference>